<accession>A0ABQ5Q341</accession>
<gene>
    <name evidence="1" type="ORF">GETHPA_07080</name>
</gene>
<protein>
    <recommendedName>
        <fullName evidence="3">Tetratricopeptide repeat protein</fullName>
    </recommendedName>
</protein>
<dbReference type="RefSeq" id="WP_285723000.1">
    <property type="nucleotide sequence ID" value="NZ_BSDD01000001.1"/>
</dbReference>
<dbReference type="InterPro" id="IPR011990">
    <property type="entry name" value="TPR-like_helical_dom_sf"/>
</dbReference>
<sequence>MSWPGHPGALAVLLALAAAPARPAEPPRAGLPQGRMTDAQAAELARGALSAQDPASIRAVLARLRSHAFRSSKAPEREGVLYAQGVLEARLGNLGGAAVSLRKLEKQWPRSPYTAEAQVILAQDAVAQNRYPEAETRLHRALAAEIPAEQKRRAQELMLWTLVQQGRPLEGLPIVQALQPMAAQEKPSERGLAAMAEVLCAAGEREQAEGVRKSLTDAYPASPLLPRVELAYGQLLGRSGAAKDSAEVLQRLIRDHPRAPEADDARLALANLLTDGSLPNGKDLPTAESLLAEIRKGGKGLPKGRAQLVELRLLASKAMWEDALDLVDRMEPVWRRGQPEVQTLWKRAWGAWVDQRLEKGYAGELLARLKPGAFGALDPKQRRGVVELLAAQGLLATLPDLLPEAPAKERAALRKAALAKADPEAQSLAVLRLLPASGGTPDEALQRAQAEAARGDWARLRASLTRVRPGAERVGLVTQLLQRPLAPGETQAQRLKEAEGWLAHAPEKEAAREPLSILVADLRFQSGDTRGALALYPLKPATAQRGWVALMRAQALLRLGQTEAARAQILQARDESGFKGQRDALAKALHAY</sequence>
<evidence type="ECO:0000313" key="1">
    <source>
        <dbReference type="EMBL" id="GLH69175.1"/>
    </source>
</evidence>
<dbReference type="Proteomes" id="UP001165089">
    <property type="component" value="Unassembled WGS sequence"/>
</dbReference>
<dbReference type="SUPFAM" id="SSF48452">
    <property type="entry name" value="TPR-like"/>
    <property type="match status" value="1"/>
</dbReference>
<evidence type="ECO:0008006" key="3">
    <source>
        <dbReference type="Google" id="ProtNLM"/>
    </source>
</evidence>
<proteinExistence type="predicted"/>
<name>A0ABQ5Q341_9BACT</name>
<comment type="caution">
    <text evidence="1">The sequence shown here is derived from an EMBL/GenBank/DDBJ whole genome shotgun (WGS) entry which is preliminary data.</text>
</comment>
<dbReference type="EMBL" id="BSDD01000001">
    <property type="protein sequence ID" value="GLH69175.1"/>
    <property type="molecule type" value="Genomic_DNA"/>
</dbReference>
<dbReference type="Gene3D" id="1.25.40.10">
    <property type="entry name" value="Tetratricopeptide repeat domain"/>
    <property type="match status" value="2"/>
</dbReference>
<organism evidence="1 2">
    <name type="scientific">Geothrix rubra</name>
    <dbReference type="NCBI Taxonomy" id="2927977"/>
    <lineage>
        <taxon>Bacteria</taxon>
        <taxon>Pseudomonadati</taxon>
        <taxon>Acidobacteriota</taxon>
        <taxon>Holophagae</taxon>
        <taxon>Holophagales</taxon>
        <taxon>Holophagaceae</taxon>
        <taxon>Geothrix</taxon>
    </lineage>
</organism>
<keyword evidence="2" id="KW-1185">Reference proteome</keyword>
<reference evidence="1 2" key="1">
    <citation type="journal article" date="2023" name="Antonie Van Leeuwenhoek">
        <title>Mesoterricola silvestris gen. nov., sp. nov., Mesoterricola sediminis sp. nov., Geothrix oryzae sp. nov., Geothrix edaphica sp. nov., Geothrix rubra sp. nov., and Geothrix limicola sp. nov., six novel members of Acidobacteriota isolated from soils.</title>
        <authorList>
            <person name="Itoh H."/>
            <person name="Sugisawa Y."/>
            <person name="Mise K."/>
            <person name="Xu Z."/>
            <person name="Kuniyasu M."/>
            <person name="Ushijima N."/>
            <person name="Kawano K."/>
            <person name="Kobayashi E."/>
            <person name="Shiratori Y."/>
            <person name="Masuda Y."/>
            <person name="Senoo K."/>
        </authorList>
    </citation>
    <scope>NUCLEOTIDE SEQUENCE [LARGE SCALE GENOMIC DNA]</scope>
    <source>
        <strain evidence="1 2">Red803</strain>
    </source>
</reference>
<evidence type="ECO:0000313" key="2">
    <source>
        <dbReference type="Proteomes" id="UP001165089"/>
    </source>
</evidence>